<organism evidence="2 3">
    <name type="scientific">[Myrmecia] bisecta</name>
    <dbReference type="NCBI Taxonomy" id="41462"/>
    <lineage>
        <taxon>Eukaryota</taxon>
        <taxon>Viridiplantae</taxon>
        <taxon>Chlorophyta</taxon>
        <taxon>core chlorophytes</taxon>
        <taxon>Trebouxiophyceae</taxon>
        <taxon>Trebouxiales</taxon>
        <taxon>Trebouxiaceae</taxon>
        <taxon>Myrmecia</taxon>
    </lineage>
</organism>
<sequence length="347" mass="38135">MVGFSHIQRFATLRKTYPKLSWRNDKPPTYDDSLFLDLSETATVIPTALPEDKWLVVWDKLSLDTVRAFNKFLQHQEKSLYPFFLYVFEVFLILGGNDVLASSGHSGPSSESPPTSPESSRKPQTAGRQPTSKQGQPPAEGAGSGGAASGTLTAHPAGSDPASLKMQHEENLRRNGVGGPCEFLVRRGRSYTAVVEAKHSLRTNWEASACQVAAQMYTLAGVNFETEGTTGPVYGILTDQEDWVLFELVTSKLALGQSVEASVSYSAVMSCFTTRRPTTLQVADIDDLKLVVGWICSCLIPGLSTMSTEQMRQKLLDYQNTMVEQAKRLLVAGHVFHITGQKRKERS</sequence>
<keyword evidence="3" id="KW-1185">Reference proteome</keyword>
<protein>
    <submittedName>
        <fullName evidence="2">Uncharacterized protein</fullName>
    </submittedName>
</protein>
<dbReference type="Proteomes" id="UP001489004">
    <property type="component" value="Unassembled WGS sequence"/>
</dbReference>
<gene>
    <name evidence="2" type="ORF">WJX72_011215</name>
</gene>
<comment type="caution">
    <text evidence="2">The sequence shown here is derived from an EMBL/GenBank/DDBJ whole genome shotgun (WGS) entry which is preliminary data.</text>
</comment>
<dbReference type="AlphaFoldDB" id="A0AAW1Q4J3"/>
<reference evidence="2 3" key="1">
    <citation type="journal article" date="2024" name="Nat. Commun.">
        <title>Phylogenomics reveals the evolutionary origins of lichenization in chlorophyte algae.</title>
        <authorList>
            <person name="Puginier C."/>
            <person name="Libourel C."/>
            <person name="Otte J."/>
            <person name="Skaloud P."/>
            <person name="Haon M."/>
            <person name="Grisel S."/>
            <person name="Petersen M."/>
            <person name="Berrin J.G."/>
            <person name="Delaux P.M."/>
            <person name="Dal Grande F."/>
            <person name="Keller J."/>
        </authorList>
    </citation>
    <scope>NUCLEOTIDE SEQUENCE [LARGE SCALE GENOMIC DNA]</scope>
    <source>
        <strain evidence="2 3">SAG 2043</strain>
    </source>
</reference>
<evidence type="ECO:0000313" key="2">
    <source>
        <dbReference type="EMBL" id="KAK9817218.1"/>
    </source>
</evidence>
<feature type="compositionally biased region" description="Low complexity" evidence="1">
    <location>
        <begin position="102"/>
        <end position="113"/>
    </location>
</feature>
<evidence type="ECO:0000313" key="3">
    <source>
        <dbReference type="Proteomes" id="UP001489004"/>
    </source>
</evidence>
<dbReference type="EMBL" id="JALJOR010000005">
    <property type="protein sequence ID" value="KAK9817218.1"/>
    <property type="molecule type" value="Genomic_DNA"/>
</dbReference>
<name>A0AAW1Q4J3_9CHLO</name>
<feature type="compositionally biased region" description="Polar residues" evidence="1">
    <location>
        <begin position="122"/>
        <end position="133"/>
    </location>
</feature>
<accession>A0AAW1Q4J3</accession>
<proteinExistence type="predicted"/>
<feature type="region of interest" description="Disordered" evidence="1">
    <location>
        <begin position="102"/>
        <end position="162"/>
    </location>
</feature>
<evidence type="ECO:0000256" key="1">
    <source>
        <dbReference type="SAM" id="MobiDB-lite"/>
    </source>
</evidence>